<dbReference type="InterPro" id="IPR018090">
    <property type="entry name" value="Pyrmidine_PPas_bac/euk"/>
</dbReference>
<dbReference type="PANTHER" id="PTHR10515:SF0">
    <property type="entry name" value="THYMIDINE PHOSPHORYLASE"/>
    <property type="match status" value="1"/>
</dbReference>
<evidence type="ECO:0000259" key="5">
    <source>
        <dbReference type="SMART" id="SM00941"/>
    </source>
</evidence>
<dbReference type="SUPFAM" id="SSF52418">
    <property type="entry name" value="Nucleoside phosphorylase/phosphoribosyltransferase catalytic domain"/>
    <property type="match status" value="1"/>
</dbReference>
<protein>
    <submittedName>
        <fullName evidence="6">Thymidine phosphorylase</fullName>
        <ecNumber evidence="6">2.4.2.4</ecNumber>
    </submittedName>
</protein>
<dbReference type="InterPro" id="IPR035902">
    <property type="entry name" value="Nuc_phospho_transferase"/>
</dbReference>
<dbReference type="SUPFAM" id="SSF47648">
    <property type="entry name" value="Nucleoside phosphorylase/phosphoribosyltransferase N-terminal domain"/>
    <property type="match status" value="1"/>
</dbReference>
<reference evidence="6 7" key="1">
    <citation type="submission" date="2020-08" db="EMBL/GenBank/DDBJ databases">
        <title>Sequencing the genomes of 1000 actinobacteria strains.</title>
        <authorList>
            <person name="Klenk H.-P."/>
        </authorList>
    </citation>
    <scope>NUCLEOTIDE SEQUENCE [LARGE SCALE GENOMIC DNA]</scope>
    <source>
        <strain evidence="6 7">DSM 28238</strain>
    </source>
</reference>
<dbReference type="Gene3D" id="3.40.1030.10">
    <property type="entry name" value="Nucleoside phosphorylase/phosphoribosyltransferase catalytic domain"/>
    <property type="match status" value="1"/>
</dbReference>
<comment type="subunit">
    <text evidence="2">Homodimer.</text>
</comment>
<dbReference type="InterPro" id="IPR013102">
    <property type="entry name" value="PYNP_C"/>
</dbReference>
<evidence type="ECO:0000313" key="7">
    <source>
        <dbReference type="Proteomes" id="UP000547528"/>
    </source>
</evidence>
<dbReference type="EC" id="2.4.2.4" evidence="6"/>
<dbReference type="Proteomes" id="UP000547528">
    <property type="component" value="Unassembled WGS sequence"/>
</dbReference>
<evidence type="ECO:0000256" key="1">
    <source>
        <dbReference type="ARBA" id="ARBA00006915"/>
    </source>
</evidence>
<dbReference type="InterPro" id="IPR000053">
    <property type="entry name" value="Thymidine/pyrmidine_PPase"/>
</dbReference>
<dbReference type="AlphaFoldDB" id="A0A7W5TT78"/>
<dbReference type="InterPro" id="IPR017459">
    <property type="entry name" value="Glycosyl_Trfase_fam3_N_dom"/>
</dbReference>
<dbReference type="EMBL" id="JACIBT010000001">
    <property type="protein sequence ID" value="MBB3666414.1"/>
    <property type="molecule type" value="Genomic_DNA"/>
</dbReference>
<keyword evidence="7" id="KW-1185">Reference proteome</keyword>
<accession>A0A7W5TT78</accession>
<keyword evidence="3 6" id="KW-0328">Glycosyltransferase</keyword>
<dbReference type="FunFam" id="3.40.1030.10:FF:000001">
    <property type="entry name" value="Thymidine phosphorylase"/>
    <property type="match status" value="1"/>
</dbReference>
<dbReference type="GO" id="GO:0006213">
    <property type="term" value="P:pyrimidine nucleoside metabolic process"/>
    <property type="evidence" value="ECO:0007669"/>
    <property type="project" value="InterPro"/>
</dbReference>
<dbReference type="SUPFAM" id="SSF54680">
    <property type="entry name" value="Pyrimidine nucleoside phosphorylase C-terminal domain"/>
    <property type="match status" value="1"/>
</dbReference>
<dbReference type="Pfam" id="PF02885">
    <property type="entry name" value="Glycos_trans_3N"/>
    <property type="match status" value="1"/>
</dbReference>
<organism evidence="6 7">
    <name type="scientific">Garicola koreensis</name>
    <dbReference type="NCBI Taxonomy" id="1262554"/>
    <lineage>
        <taxon>Bacteria</taxon>
        <taxon>Bacillati</taxon>
        <taxon>Actinomycetota</taxon>
        <taxon>Actinomycetes</taxon>
        <taxon>Micrococcales</taxon>
        <taxon>Micrococcaceae</taxon>
        <taxon>Garicola</taxon>
    </lineage>
</organism>
<feature type="domain" description="Pyrimidine nucleoside phosphorylase C-terminal" evidence="5">
    <location>
        <begin position="359"/>
        <end position="433"/>
    </location>
</feature>
<dbReference type="FunFam" id="1.20.970.10:FF:000004">
    <property type="entry name" value="Thymidine phosphorylase"/>
    <property type="match status" value="1"/>
</dbReference>
<dbReference type="NCBIfam" id="NF004490">
    <property type="entry name" value="PRK05820.1"/>
    <property type="match status" value="1"/>
</dbReference>
<dbReference type="PANTHER" id="PTHR10515">
    <property type="entry name" value="THYMIDINE PHOSPHORYLASE"/>
    <property type="match status" value="1"/>
</dbReference>
<dbReference type="InterPro" id="IPR000312">
    <property type="entry name" value="Glycosyl_Trfase_fam3"/>
</dbReference>
<evidence type="ECO:0000313" key="6">
    <source>
        <dbReference type="EMBL" id="MBB3666414.1"/>
    </source>
</evidence>
<dbReference type="PROSITE" id="PS00647">
    <property type="entry name" value="THYMID_PHOSPHORYLASE"/>
    <property type="match status" value="1"/>
</dbReference>
<comment type="similarity">
    <text evidence="1">Belongs to the thymidine/pyrimidine-nucleoside phosphorylase family.</text>
</comment>
<dbReference type="GO" id="GO:0009032">
    <property type="term" value="F:thymidine phosphorylase activity"/>
    <property type="evidence" value="ECO:0007669"/>
    <property type="project" value="UniProtKB-EC"/>
</dbReference>
<dbReference type="SMART" id="SM00941">
    <property type="entry name" value="PYNP_C"/>
    <property type="match status" value="1"/>
</dbReference>
<dbReference type="Gene3D" id="1.20.970.10">
    <property type="entry name" value="Transferase, Pyrimidine Nucleoside Phosphorylase, Chain C"/>
    <property type="match status" value="1"/>
</dbReference>
<sequence length="452" mass="46674">MSDQGFTAATGEQGAAAAAFDVVDLIRTKRDGGTLSPEQIRWLISSYTHGGVADEQMSALAMAILIRGMDRQEIAEWTTAMISTGERMNFDALTRADGTRRLTADKHSTGGVGDKLTLPLAPLVASYGVPVPQLSGRGLGHTGGTLDKLEAIPGWRAALSNAEIMQQLDSIGAVVCAAGTGLAPADKKLYALRDVTGTVEAIPLIASSIMSKKIAEGTDALVLDVKVGSGAFMKTQHDAAELARTMVALGTDAGVATTALLTDMSTPLGLTAGNAVEVEESVEVLAGGGPSDVVELTVALAAEMLAAVGLTDVDPAENLRNGHAMDSWRAMIAAQDGDPDAALPQPKYEHTITAAASGTLSRLDAYAVGIAAWRLGAGRGRKEDTVQAAAGVRLHAKPGDTVTAGQPLLTLGTDEDHRLVRAEQAMADAVEITEGPVVVGDLIRGRITADDL</sequence>
<dbReference type="GO" id="GO:0005829">
    <property type="term" value="C:cytosol"/>
    <property type="evidence" value="ECO:0007669"/>
    <property type="project" value="TreeGrafter"/>
</dbReference>
<dbReference type="RefSeq" id="WP_183356869.1">
    <property type="nucleotide sequence ID" value="NZ_BAABKR010000004.1"/>
</dbReference>
<keyword evidence="4 6" id="KW-0808">Transferase</keyword>
<dbReference type="NCBIfam" id="TIGR02644">
    <property type="entry name" value="Y_phosphoryl"/>
    <property type="match status" value="1"/>
</dbReference>
<evidence type="ECO:0000256" key="3">
    <source>
        <dbReference type="ARBA" id="ARBA00022676"/>
    </source>
</evidence>
<dbReference type="PIRSF" id="PIRSF000478">
    <property type="entry name" value="TP_PyNP"/>
    <property type="match status" value="1"/>
</dbReference>
<gene>
    <name evidence="6" type="ORF">FHX47_000007</name>
</gene>
<dbReference type="InterPro" id="IPR017872">
    <property type="entry name" value="Pyrmidine_PPase_CS"/>
</dbReference>
<dbReference type="Pfam" id="PF07831">
    <property type="entry name" value="PYNP_C"/>
    <property type="match status" value="1"/>
</dbReference>
<proteinExistence type="inferred from homology"/>
<dbReference type="InterPro" id="IPR036320">
    <property type="entry name" value="Glycosyl_Trfase_fam3_N_dom_sf"/>
</dbReference>
<dbReference type="GO" id="GO:0006206">
    <property type="term" value="P:pyrimidine nucleobase metabolic process"/>
    <property type="evidence" value="ECO:0007669"/>
    <property type="project" value="InterPro"/>
</dbReference>
<evidence type="ECO:0000256" key="2">
    <source>
        <dbReference type="ARBA" id="ARBA00011738"/>
    </source>
</evidence>
<dbReference type="Gene3D" id="3.90.1170.30">
    <property type="entry name" value="Pyrimidine nucleoside phosphorylase-like, C-terminal domain"/>
    <property type="match status" value="1"/>
</dbReference>
<dbReference type="GO" id="GO:0004645">
    <property type="term" value="F:1,4-alpha-oligoglucan phosphorylase activity"/>
    <property type="evidence" value="ECO:0007669"/>
    <property type="project" value="InterPro"/>
</dbReference>
<comment type="caution">
    <text evidence="6">The sequence shown here is derived from an EMBL/GenBank/DDBJ whole genome shotgun (WGS) entry which is preliminary data.</text>
</comment>
<dbReference type="Pfam" id="PF00591">
    <property type="entry name" value="Glycos_transf_3"/>
    <property type="match status" value="1"/>
</dbReference>
<dbReference type="InterPro" id="IPR036566">
    <property type="entry name" value="PYNP-like_C_sf"/>
</dbReference>
<name>A0A7W5TT78_9MICC</name>
<evidence type="ECO:0000256" key="4">
    <source>
        <dbReference type="ARBA" id="ARBA00022679"/>
    </source>
</evidence>